<feature type="compositionally biased region" description="Polar residues" evidence="2">
    <location>
        <begin position="150"/>
        <end position="160"/>
    </location>
</feature>
<dbReference type="AlphaFoldDB" id="A0A6S7KDL6"/>
<keyword evidence="1" id="KW-0175">Coiled coil</keyword>
<comment type="caution">
    <text evidence="3">The sequence shown here is derived from an EMBL/GenBank/DDBJ whole genome shotgun (WGS) entry which is preliminary data.</text>
</comment>
<organism evidence="3 4">
    <name type="scientific">Paramuricea clavata</name>
    <name type="common">Red gorgonian</name>
    <name type="synonym">Violescent sea-whip</name>
    <dbReference type="NCBI Taxonomy" id="317549"/>
    <lineage>
        <taxon>Eukaryota</taxon>
        <taxon>Metazoa</taxon>
        <taxon>Cnidaria</taxon>
        <taxon>Anthozoa</taxon>
        <taxon>Octocorallia</taxon>
        <taxon>Malacalcyonacea</taxon>
        <taxon>Plexauridae</taxon>
        <taxon>Paramuricea</taxon>
    </lineage>
</organism>
<evidence type="ECO:0000256" key="2">
    <source>
        <dbReference type="SAM" id="MobiDB-lite"/>
    </source>
</evidence>
<evidence type="ECO:0000256" key="1">
    <source>
        <dbReference type="SAM" id="Coils"/>
    </source>
</evidence>
<feature type="region of interest" description="Disordered" evidence="2">
    <location>
        <begin position="143"/>
        <end position="166"/>
    </location>
</feature>
<feature type="compositionally biased region" description="Low complexity" evidence="2">
    <location>
        <begin position="438"/>
        <end position="451"/>
    </location>
</feature>
<dbReference type="EMBL" id="CACRXK020010041">
    <property type="protein sequence ID" value="CAB4018518.1"/>
    <property type="molecule type" value="Genomic_DNA"/>
</dbReference>
<dbReference type="Proteomes" id="UP001152795">
    <property type="component" value="Unassembled WGS sequence"/>
</dbReference>
<gene>
    <name evidence="3" type="ORF">PACLA_8A026493</name>
</gene>
<keyword evidence="4" id="KW-1185">Reference proteome</keyword>
<evidence type="ECO:0000313" key="3">
    <source>
        <dbReference type="EMBL" id="CAB4018518.1"/>
    </source>
</evidence>
<name>A0A6S7KDL6_PARCT</name>
<dbReference type="OrthoDB" id="6107523at2759"/>
<feature type="coiled-coil region" evidence="1">
    <location>
        <begin position="255"/>
        <end position="282"/>
    </location>
</feature>
<accession>A0A6S7KDL6</accession>
<evidence type="ECO:0000313" key="4">
    <source>
        <dbReference type="Proteomes" id="UP001152795"/>
    </source>
</evidence>
<reference evidence="3" key="1">
    <citation type="submission" date="2020-04" db="EMBL/GenBank/DDBJ databases">
        <authorList>
            <person name="Alioto T."/>
            <person name="Alioto T."/>
            <person name="Gomez Garrido J."/>
        </authorList>
    </citation>
    <scope>NUCLEOTIDE SEQUENCE</scope>
    <source>
        <strain evidence="3">A484AB</strain>
    </source>
</reference>
<feature type="region of interest" description="Disordered" evidence="2">
    <location>
        <begin position="437"/>
        <end position="458"/>
    </location>
</feature>
<protein>
    <submittedName>
        <fullName evidence="3">Uncharacterized protein</fullName>
    </submittedName>
</protein>
<proteinExistence type="predicted"/>
<sequence>MTEIQIQFKYNETIRSAIIDEPVTYEELEYEIKNEIPKIRDIEFGIHENHDGDYVVLNKDPRCLRLAITSSSVVPGTDLKRLKLQIFVGHSPSQRKERDLDSPIAIKSPLKKRVCPDPKTATISETRSSKKCLSFVSRMGKTRNDDDQHFQQSASTTSRCSENDTDSHISTPFERYVKKLEDQIRLKDNEIYGLDEKLSAFQQRINLVKSQQGDGNVCHNCHLRLNHTARKCMFDSCTTLFQCGEERFHPTENVAKQYTVSLSKLRNEKEQMRKDLESKISASKKVTTSIHNRIENELLQENNEAYYESGFKNWTLVRKHVYALQCYSQKYLNGKIPPKHELLETLEEALEEFSPVERMKSLVHQAKPRKKREFASKSLLEGYGVEFPVGPRPKDSISRSACNDSNYSRDYSRLIPENEDEEEAQLGLCIRESLRESTTMPTATATSTAGALNEGTEGKGTEIIPTFIHTIEPT</sequence>